<evidence type="ECO:0000313" key="3">
    <source>
        <dbReference type="Proteomes" id="UP000470876"/>
    </source>
</evidence>
<keyword evidence="3" id="KW-1185">Reference proteome</keyword>
<name>A0ABX0CKN8_9NOCA</name>
<sequence>MAATKRTAAARRTTPAAARRPQPEPIDILAEFNTEEKPPVPIRLGEIEADVRRGFSGDEVVRFHRLVSETKFGEVLELITTNGAQLWEFIGSLTPEYASKALNRIINVSELYEGNLLAPLPGFAPNPAGAQPSPESATTTD</sequence>
<evidence type="ECO:0008006" key="4">
    <source>
        <dbReference type="Google" id="ProtNLM"/>
    </source>
</evidence>
<dbReference type="Proteomes" id="UP000470876">
    <property type="component" value="Unassembled WGS sequence"/>
</dbReference>
<feature type="region of interest" description="Disordered" evidence="1">
    <location>
        <begin position="1"/>
        <end position="24"/>
    </location>
</feature>
<gene>
    <name evidence="2" type="ORF">GV794_01910</name>
</gene>
<evidence type="ECO:0000256" key="1">
    <source>
        <dbReference type="SAM" id="MobiDB-lite"/>
    </source>
</evidence>
<dbReference type="RefSeq" id="WP_163824376.1">
    <property type="nucleotide sequence ID" value="NZ_JAAGUX010000002.1"/>
</dbReference>
<reference evidence="2 3" key="1">
    <citation type="submission" date="2020-01" db="EMBL/GenBank/DDBJ databases">
        <title>Genetics and antimicrobial susceptibilities of Nocardia species isolated from the soil; a comparison with species isolated from humans.</title>
        <authorList>
            <person name="Carrasco G."/>
            <person name="Monzon S."/>
            <person name="Sansegundo M."/>
            <person name="Garcia E."/>
            <person name="Garrido N."/>
            <person name="Medina M.J."/>
            <person name="Villalon P."/>
            <person name="Ramirez-Arocha A.C."/>
            <person name="Jimenez P."/>
            <person name="Cuesta I."/>
            <person name="Valdezate S."/>
        </authorList>
    </citation>
    <scope>NUCLEOTIDE SEQUENCE [LARGE SCALE GENOMIC DNA]</scope>
    <source>
        <strain evidence="2 3">CNM20110649</strain>
    </source>
</reference>
<dbReference type="EMBL" id="JAAGUX010000002">
    <property type="protein sequence ID" value="NEW54422.1"/>
    <property type="molecule type" value="Genomic_DNA"/>
</dbReference>
<organism evidence="2 3">
    <name type="scientific">Nocardia cyriacigeorgica</name>
    <dbReference type="NCBI Taxonomy" id="135487"/>
    <lineage>
        <taxon>Bacteria</taxon>
        <taxon>Bacillati</taxon>
        <taxon>Actinomycetota</taxon>
        <taxon>Actinomycetes</taxon>
        <taxon>Mycobacteriales</taxon>
        <taxon>Nocardiaceae</taxon>
        <taxon>Nocardia</taxon>
    </lineage>
</organism>
<evidence type="ECO:0000313" key="2">
    <source>
        <dbReference type="EMBL" id="NEW54422.1"/>
    </source>
</evidence>
<protein>
    <recommendedName>
        <fullName evidence="4">Tail assembly chaperone</fullName>
    </recommendedName>
</protein>
<comment type="caution">
    <text evidence="2">The sequence shown here is derived from an EMBL/GenBank/DDBJ whole genome shotgun (WGS) entry which is preliminary data.</text>
</comment>
<proteinExistence type="predicted"/>
<feature type="compositionally biased region" description="Low complexity" evidence="1">
    <location>
        <begin position="1"/>
        <end position="20"/>
    </location>
</feature>
<accession>A0ABX0CKN8</accession>